<keyword evidence="4" id="KW-0347">Helicase</keyword>
<name>A0ABS3HBG4_9ENTE</name>
<accession>A0ABS3HBG4</accession>
<dbReference type="Proteomes" id="UP000664495">
    <property type="component" value="Unassembled WGS sequence"/>
</dbReference>
<protein>
    <submittedName>
        <fullName evidence="10">AAA family ATPase</fullName>
    </submittedName>
</protein>
<evidence type="ECO:0000313" key="10">
    <source>
        <dbReference type="EMBL" id="MBO0450777.1"/>
    </source>
</evidence>
<dbReference type="InterPro" id="IPR011604">
    <property type="entry name" value="PDDEXK-like_dom_sf"/>
</dbReference>
<feature type="compositionally biased region" description="Acidic residues" evidence="8">
    <location>
        <begin position="575"/>
        <end position="597"/>
    </location>
</feature>
<evidence type="ECO:0000313" key="11">
    <source>
        <dbReference type="Proteomes" id="UP000664495"/>
    </source>
</evidence>
<evidence type="ECO:0000256" key="8">
    <source>
        <dbReference type="SAM" id="MobiDB-lite"/>
    </source>
</evidence>
<feature type="domain" description="PD-(D/E)XK endonuclease-like" evidence="9">
    <location>
        <begin position="3"/>
        <end position="233"/>
    </location>
</feature>
<evidence type="ECO:0000256" key="3">
    <source>
        <dbReference type="ARBA" id="ARBA00022801"/>
    </source>
</evidence>
<evidence type="ECO:0000256" key="4">
    <source>
        <dbReference type="ARBA" id="ARBA00022806"/>
    </source>
</evidence>
<comment type="caution">
    <text evidence="10">The sequence shown here is derived from an EMBL/GenBank/DDBJ whole genome shotgun (WGS) entry which is preliminary data.</text>
</comment>
<evidence type="ECO:0000256" key="6">
    <source>
        <dbReference type="ARBA" id="ARBA00023125"/>
    </source>
</evidence>
<evidence type="ECO:0000256" key="5">
    <source>
        <dbReference type="ARBA" id="ARBA00022840"/>
    </source>
</evidence>
<dbReference type="Pfam" id="PF12705">
    <property type="entry name" value="PDDEXK_1"/>
    <property type="match status" value="1"/>
</dbReference>
<evidence type="ECO:0000256" key="2">
    <source>
        <dbReference type="ARBA" id="ARBA00022763"/>
    </source>
</evidence>
<keyword evidence="3" id="KW-0378">Hydrolase</keyword>
<gene>
    <name evidence="10" type="ORF">JZO85_00755</name>
</gene>
<evidence type="ECO:0000256" key="1">
    <source>
        <dbReference type="ARBA" id="ARBA00022741"/>
    </source>
</evidence>
<dbReference type="InterPro" id="IPR038726">
    <property type="entry name" value="PDDEXK_AddAB-type"/>
</dbReference>
<keyword evidence="1" id="KW-0547">Nucleotide-binding</keyword>
<feature type="compositionally biased region" description="Basic and acidic residues" evidence="8">
    <location>
        <begin position="608"/>
        <end position="622"/>
    </location>
</feature>
<sequence>MQYSYSRVSLFQDCPYHFKLRYLDKLTELPNYSASSPLILGHALHKGIETNKEEMLSDYFNSYPVITDDQINEAIKLEAMLPKVKEWLTQFADYDVINEYEINEPSYRGFVDLIVKMPDGQCLVVDFKYSNSIDRYMESEQLHVYKHYLEKHGFKIEQLAYLFVEKTNVRQGKKEDLFQFRKRLVEKLRSAKITFVPIEYDPKKVNDFLVAIKKIEHAKDYPRNVSGNCFSCAAIDAKKKGKWTVLKAPEYLDAIQDENGEIEMILPKNERREKKVDTRPDLWIYADSYVGKSTFIDQFDNLLFLNTDGNTDNTTSPVMYINDEVTKTGRITKRKFAWETFLEVVEELEADSQDYEAVALDLYEDIRDHCRNYIMDKYNWEHESDGSFGKGWSMVTKEFQKAIKRLKAIGLQIIYISKELKKEVTLRGGAVRTTFMPNIDDKTANFTTGTVDLTLRAYVDEEDNHMLQLKKESNVFGGGRYEFLINEVPLEKEAFLEALIDAQKGKTVKSKTTSQETTKDVIGDNKTTKRGRKKKESDTDEVAEEVSKDTTEEKVDEPVKEKKERRKRRKKADVEVTDDETPPGESEPDNEEQEEKEELPKRKRRERKKEEPKEEESKEEKSSRRRRRRDSK</sequence>
<dbReference type="RefSeq" id="WP_207106589.1">
    <property type="nucleotide sequence ID" value="NZ_JAFLVR010000001.1"/>
</dbReference>
<feature type="compositionally biased region" description="Basic and acidic residues" evidence="8">
    <location>
        <begin position="545"/>
        <end position="562"/>
    </location>
</feature>
<feature type="compositionally biased region" description="Basic residues" evidence="8">
    <location>
        <begin position="623"/>
        <end position="632"/>
    </location>
</feature>
<evidence type="ECO:0000256" key="7">
    <source>
        <dbReference type="ARBA" id="ARBA00023204"/>
    </source>
</evidence>
<dbReference type="Pfam" id="PF13479">
    <property type="entry name" value="AAA_24"/>
    <property type="match status" value="1"/>
</dbReference>
<dbReference type="EMBL" id="JAFLVR010000001">
    <property type="protein sequence ID" value="MBO0450777.1"/>
    <property type="molecule type" value="Genomic_DNA"/>
</dbReference>
<reference evidence="10 11" key="1">
    <citation type="submission" date="2021-03" db="EMBL/GenBank/DDBJ databases">
        <title>Enterococcal diversity collection.</title>
        <authorList>
            <person name="Gilmore M.S."/>
            <person name="Schwartzman J."/>
            <person name="Van Tyne D."/>
            <person name="Martin M."/>
            <person name="Earl A.M."/>
            <person name="Manson A.L."/>
            <person name="Straub T."/>
            <person name="Salamzade R."/>
            <person name="Saavedra J."/>
            <person name="Lebreton F."/>
            <person name="Prichula J."/>
            <person name="Schaufler K."/>
            <person name="Gaca A."/>
            <person name="Sgardioli B."/>
            <person name="Wagenaar J."/>
            <person name="Strong T."/>
        </authorList>
    </citation>
    <scope>NUCLEOTIDE SEQUENCE [LARGE SCALE GENOMIC DNA]</scope>
    <source>
        <strain evidence="10 11">MJM16</strain>
    </source>
</reference>
<dbReference type="Gene3D" id="3.90.320.10">
    <property type="match status" value="1"/>
</dbReference>
<feature type="compositionally biased region" description="Basic and acidic residues" evidence="8">
    <location>
        <begin position="517"/>
        <end position="527"/>
    </location>
</feature>
<keyword evidence="7" id="KW-0234">DNA repair</keyword>
<keyword evidence="6" id="KW-0238">DNA-binding</keyword>
<feature type="region of interest" description="Disordered" evidence="8">
    <location>
        <begin position="505"/>
        <end position="632"/>
    </location>
</feature>
<keyword evidence="5" id="KW-0067">ATP-binding</keyword>
<proteinExistence type="predicted"/>
<organism evidence="10 11">
    <name type="scientific">Candidatus Enterococcus murrayae</name>
    <dbReference type="NCBI Taxonomy" id="2815321"/>
    <lineage>
        <taxon>Bacteria</taxon>
        <taxon>Bacillati</taxon>
        <taxon>Bacillota</taxon>
        <taxon>Bacilli</taxon>
        <taxon>Lactobacillales</taxon>
        <taxon>Enterococcaceae</taxon>
        <taxon>Enterococcus</taxon>
    </lineage>
</organism>
<evidence type="ECO:0000259" key="9">
    <source>
        <dbReference type="Pfam" id="PF12705"/>
    </source>
</evidence>
<keyword evidence="2" id="KW-0227">DNA damage</keyword>
<keyword evidence="11" id="KW-1185">Reference proteome</keyword>